<evidence type="ECO:0000256" key="1">
    <source>
        <dbReference type="SAM" id="MobiDB-lite"/>
    </source>
</evidence>
<sequence length="387" mass="43861">MLSDSALFSRLKAPSSDRDIDLLISKDHFSSSVSATLSPISEPITRPFGDSEIMTSIEDIAEEAEDLSLIAEHANALIIESFTSEDDSYDKTPCLVKPQLFRTISNANDRLNKNVLDDASLQNAQTLSNDLKMIQKKDNSHIRRLSFKNLRSTDKDSTEDDSSRFDEAFSNRKVWLERNSNEEKDKLTDEDNTEEKESPHQFFSLYSLDSKAAEQVDSACDIFDFAGAISSAESGSKESQYFSPVFGDPNMKNSGLEKNRILNKSGLDKLDLFETQWPTLEQVNSKRYQLAEGSKSKNSCVEDAEAKRSAVSLFHAFHSNDSRNTAFPDLKRAEMYQNNSKEESMNWCLPSSQEARHILYEYSIIMNKSFSIYIKYTKFSSYNCPNI</sequence>
<proteinExistence type="predicted"/>
<gene>
    <name evidence="2" type="ORF">PXEA_LOCUS13614</name>
</gene>
<comment type="caution">
    <text evidence="2">The sequence shown here is derived from an EMBL/GenBank/DDBJ whole genome shotgun (WGS) entry which is preliminary data.</text>
</comment>
<keyword evidence="3" id="KW-1185">Reference proteome</keyword>
<evidence type="ECO:0000313" key="3">
    <source>
        <dbReference type="Proteomes" id="UP000784294"/>
    </source>
</evidence>
<dbReference type="EMBL" id="CAAALY010045122">
    <property type="protein sequence ID" value="VEL20174.1"/>
    <property type="molecule type" value="Genomic_DNA"/>
</dbReference>
<name>A0A448WTY0_9PLAT</name>
<accession>A0A448WTY0</accession>
<protein>
    <submittedName>
        <fullName evidence="2">Uncharacterized protein</fullName>
    </submittedName>
</protein>
<dbReference type="AlphaFoldDB" id="A0A448WTY0"/>
<evidence type="ECO:0000313" key="2">
    <source>
        <dbReference type="EMBL" id="VEL20174.1"/>
    </source>
</evidence>
<reference evidence="2" key="1">
    <citation type="submission" date="2018-11" db="EMBL/GenBank/DDBJ databases">
        <authorList>
            <consortium name="Pathogen Informatics"/>
        </authorList>
    </citation>
    <scope>NUCLEOTIDE SEQUENCE</scope>
</reference>
<dbReference type="Proteomes" id="UP000784294">
    <property type="component" value="Unassembled WGS sequence"/>
</dbReference>
<feature type="region of interest" description="Disordered" evidence="1">
    <location>
        <begin position="180"/>
        <end position="199"/>
    </location>
</feature>
<organism evidence="2 3">
    <name type="scientific">Protopolystoma xenopodis</name>
    <dbReference type="NCBI Taxonomy" id="117903"/>
    <lineage>
        <taxon>Eukaryota</taxon>
        <taxon>Metazoa</taxon>
        <taxon>Spiralia</taxon>
        <taxon>Lophotrochozoa</taxon>
        <taxon>Platyhelminthes</taxon>
        <taxon>Monogenea</taxon>
        <taxon>Polyopisthocotylea</taxon>
        <taxon>Polystomatidea</taxon>
        <taxon>Polystomatidae</taxon>
        <taxon>Protopolystoma</taxon>
    </lineage>
</organism>